<organism evidence="1 2">
    <name type="scientific">Virgibacillus byunsanensis</name>
    <dbReference type="NCBI Taxonomy" id="570945"/>
    <lineage>
        <taxon>Bacteria</taxon>
        <taxon>Bacillati</taxon>
        <taxon>Bacillota</taxon>
        <taxon>Bacilli</taxon>
        <taxon>Bacillales</taxon>
        <taxon>Bacillaceae</taxon>
        <taxon>Virgibacillus</taxon>
    </lineage>
</organism>
<dbReference type="RefSeq" id="WP_390360455.1">
    <property type="nucleotide sequence ID" value="NZ_JBHTKJ010000012.1"/>
</dbReference>
<gene>
    <name evidence="1" type="ORF">ACFQ3N_05895</name>
</gene>
<evidence type="ECO:0000313" key="2">
    <source>
        <dbReference type="Proteomes" id="UP001597040"/>
    </source>
</evidence>
<accession>A0ABW3LKA7</accession>
<proteinExistence type="predicted"/>
<sequence>MFFISKVEQKLEAAVLVDLPYRYEIKETRSDSMLTYRKEEQEVQ</sequence>
<dbReference type="EMBL" id="JBHTKJ010000012">
    <property type="protein sequence ID" value="MFD1037939.1"/>
    <property type="molecule type" value="Genomic_DNA"/>
</dbReference>
<reference evidence="2" key="1">
    <citation type="journal article" date="2019" name="Int. J. Syst. Evol. Microbiol.">
        <title>The Global Catalogue of Microorganisms (GCM) 10K type strain sequencing project: providing services to taxonomists for standard genome sequencing and annotation.</title>
        <authorList>
            <consortium name="The Broad Institute Genomics Platform"/>
            <consortium name="The Broad Institute Genome Sequencing Center for Infectious Disease"/>
            <person name="Wu L."/>
            <person name="Ma J."/>
        </authorList>
    </citation>
    <scope>NUCLEOTIDE SEQUENCE [LARGE SCALE GENOMIC DNA]</scope>
    <source>
        <strain evidence="2">CCUG 56754</strain>
    </source>
</reference>
<name>A0ABW3LKA7_9BACI</name>
<keyword evidence="2" id="KW-1185">Reference proteome</keyword>
<dbReference type="Proteomes" id="UP001597040">
    <property type="component" value="Unassembled WGS sequence"/>
</dbReference>
<protein>
    <submittedName>
        <fullName evidence="1">Uncharacterized protein</fullName>
    </submittedName>
</protein>
<comment type="caution">
    <text evidence="1">The sequence shown here is derived from an EMBL/GenBank/DDBJ whole genome shotgun (WGS) entry which is preliminary data.</text>
</comment>
<evidence type="ECO:0000313" key="1">
    <source>
        <dbReference type="EMBL" id="MFD1037939.1"/>
    </source>
</evidence>